<dbReference type="InterPro" id="IPR019554">
    <property type="entry name" value="Soluble_ligand-bd"/>
</dbReference>
<dbReference type="GO" id="GO:0015627">
    <property type="term" value="C:type II protein secretion system complex"/>
    <property type="evidence" value="ECO:0007669"/>
    <property type="project" value="TreeGrafter"/>
</dbReference>
<evidence type="ECO:0000256" key="1">
    <source>
        <dbReference type="SAM" id="MobiDB-lite"/>
    </source>
</evidence>
<accession>A0A841IZV3</accession>
<feature type="compositionally biased region" description="Basic residues" evidence="1">
    <location>
        <begin position="1"/>
        <end position="12"/>
    </location>
</feature>
<dbReference type="RefSeq" id="WP_281388857.1">
    <property type="nucleotide sequence ID" value="NZ_JACHJO010000013.1"/>
</dbReference>
<dbReference type="Pfam" id="PF12836">
    <property type="entry name" value="HHH_3"/>
    <property type="match status" value="1"/>
</dbReference>
<feature type="region of interest" description="Disordered" evidence="1">
    <location>
        <begin position="1"/>
        <end position="225"/>
    </location>
</feature>
<dbReference type="InterPro" id="IPR010994">
    <property type="entry name" value="RuvA_2-like"/>
</dbReference>
<dbReference type="Gene3D" id="1.10.150.320">
    <property type="entry name" value="Photosystem II 12 kDa extrinsic protein"/>
    <property type="match status" value="1"/>
</dbReference>
<name>A0A841IZV3_9ACTN</name>
<keyword evidence="4" id="KW-1185">Reference proteome</keyword>
<dbReference type="SUPFAM" id="SSF47781">
    <property type="entry name" value="RuvA domain 2-like"/>
    <property type="match status" value="1"/>
</dbReference>
<evidence type="ECO:0000313" key="3">
    <source>
        <dbReference type="EMBL" id="MBB6121975.1"/>
    </source>
</evidence>
<dbReference type="SMART" id="SM00278">
    <property type="entry name" value="HhH1"/>
    <property type="match status" value="2"/>
</dbReference>
<dbReference type="Pfam" id="PF10531">
    <property type="entry name" value="SLBB"/>
    <property type="match status" value="1"/>
</dbReference>
<evidence type="ECO:0000313" key="4">
    <source>
        <dbReference type="Proteomes" id="UP000536604"/>
    </source>
</evidence>
<gene>
    <name evidence="3" type="ORF">FHS13_003960</name>
</gene>
<dbReference type="GO" id="GO:0006281">
    <property type="term" value="P:DNA repair"/>
    <property type="evidence" value="ECO:0007669"/>
    <property type="project" value="InterPro"/>
</dbReference>
<dbReference type="GO" id="GO:0003677">
    <property type="term" value="F:DNA binding"/>
    <property type="evidence" value="ECO:0007669"/>
    <property type="project" value="InterPro"/>
</dbReference>
<dbReference type="PANTHER" id="PTHR21180">
    <property type="entry name" value="ENDONUCLEASE/EXONUCLEASE/PHOSPHATASE FAMILY DOMAIN-CONTAINING PROTEIN 1"/>
    <property type="match status" value="1"/>
</dbReference>
<feature type="domain" description="Helix-hairpin-helix DNA-binding motif class 1" evidence="2">
    <location>
        <begin position="381"/>
        <end position="400"/>
    </location>
</feature>
<protein>
    <submittedName>
        <fullName evidence="3">Competence protein ComEA</fullName>
    </submittedName>
</protein>
<sequence>MTSSRAGRRHRPCAAPAEQRLRARIPRPPAPAGAPRPRPSPDDVPTVRVPAPGHGRSGPPGTPCPEDDLENALTVRTPAPAGTAAPPPWAAHHRGRPQEARQAPPRTAPERLPEGMCAPGGPQEGVPRDTSVQPRPAPPSPEHRGRAAADPPAPTRTGPDRLPSAPYALAVPLRHDPRNTSDPPAPAPPLPEPGGASARVRRRDAGRNGEPAVRPSRPPVGYTEFLPDRQGTLLERLSRRWAPEATLSRRAVAALLTLGALAVAAVLFLGGRPTAVEAPEAVTPVAPAEVSPAASAAPAADLVVHVGGDVREPGLYTLPPDSRVSDAVEAAGGPLPHADLDLLNLARPLADGEQILVGVPQAAAAPGSPGPLVNLNLATQEELESLPRIGEVTAANIIAHREANGPFASVDDLASVDRVGPKTLDALRPLVTVG</sequence>
<dbReference type="GO" id="GO:0015628">
    <property type="term" value="P:protein secretion by the type II secretion system"/>
    <property type="evidence" value="ECO:0007669"/>
    <property type="project" value="TreeGrafter"/>
</dbReference>
<comment type="caution">
    <text evidence="3">The sequence shown here is derived from an EMBL/GenBank/DDBJ whole genome shotgun (WGS) entry which is preliminary data.</text>
</comment>
<dbReference type="EMBL" id="JACHJO010000013">
    <property type="protein sequence ID" value="MBB6121975.1"/>
    <property type="molecule type" value="Genomic_DNA"/>
</dbReference>
<proteinExistence type="predicted"/>
<reference evidence="3 4" key="1">
    <citation type="submission" date="2020-08" db="EMBL/GenBank/DDBJ databases">
        <title>Genomic Encyclopedia of Type Strains, Phase III (KMG-III): the genomes of soil and plant-associated and newly described type strains.</title>
        <authorList>
            <person name="Whitman W."/>
        </authorList>
    </citation>
    <scope>NUCLEOTIDE SEQUENCE [LARGE SCALE GENOMIC DNA]</scope>
    <source>
        <strain evidence="3 4">CECT 8712</strain>
    </source>
</reference>
<dbReference type="InterPro" id="IPR003583">
    <property type="entry name" value="Hlx-hairpin-Hlx_DNA-bd_motif"/>
</dbReference>
<feature type="compositionally biased region" description="Pro residues" evidence="1">
    <location>
        <begin position="26"/>
        <end position="38"/>
    </location>
</feature>
<feature type="domain" description="Helix-hairpin-helix DNA-binding motif class 1" evidence="2">
    <location>
        <begin position="411"/>
        <end position="430"/>
    </location>
</feature>
<feature type="compositionally biased region" description="Pro residues" evidence="1">
    <location>
        <begin position="183"/>
        <end position="192"/>
    </location>
</feature>
<dbReference type="Proteomes" id="UP000536604">
    <property type="component" value="Unassembled WGS sequence"/>
</dbReference>
<evidence type="ECO:0000259" key="2">
    <source>
        <dbReference type="SMART" id="SM00278"/>
    </source>
</evidence>
<organism evidence="3 4">
    <name type="scientific">Nocardiopsis algeriensis</name>
    <dbReference type="NCBI Taxonomy" id="1478215"/>
    <lineage>
        <taxon>Bacteria</taxon>
        <taxon>Bacillati</taxon>
        <taxon>Actinomycetota</taxon>
        <taxon>Actinomycetes</taxon>
        <taxon>Streptosporangiales</taxon>
        <taxon>Nocardiopsidaceae</taxon>
        <taxon>Nocardiopsis</taxon>
    </lineage>
</organism>
<dbReference type="AlphaFoldDB" id="A0A841IZV3"/>
<dbReference type="InterPro" id="IPR051675">
    <property type="entry name" value="Endo/Exo/Phosphatase_dom_1"/>
</dbReference>
<dbReference type="PANTHER" id="PTHR21180:SF32">
    <property type="entry name" value="ENDONUCLEASE_EXONUCLEASE_PHOSPHATASE FAMILY DOMAIN-CONTAINING PROTEIN 1"/>
    <property type="match status" value="1"/>
</dbReference>